<gene>
    <name evidence="2" type="ORF">A2290_05505</name>
</gene>
<proteinExistence type="predicted"/>
<protein>
    <submittedName>
        <fullName evidence="2">Uncharacterized protein</fullName>
    </submittedName>
</protein>
<dbReference type="Proteomes" id="UP000177905">
    <property type="component" value="Unassembled WGS sequence"/>
</dbReference>
<dbReference type="EMBL" id="MEUA01000017">
    <property type="protein sequence ID" value="OGC15777.1"/>
    <property type="molecule type" value="Genomic_DNA"/>
</dbReference>
<feature type="compositionally biased region" description="Polar residues" evidence="1">
    <location>
        <begin position="10"/>
        <end position="19"/>
    </location>
</feature>
<evidence type="ECO:0000313" key="3">
    <source>
        <dbReference type="Proteomes" id="UP000177905"/>
    </source>
</evidence>
<evidence type="ECO:0000256" key="1">
    <source>
        <dbReference type="SAM" id="MobiDB-lite"/>
    </source>
</evidence>
<comment type="caution">
    <text evidence="2">The sequence shown here is derived from an EMBL/GenBank/DDBJ whole genome shotgun (WGS) entry which is preliminary data.</text>
</comment>
<feature type="region of interest" description="Disordered" evidence="1">
    <location>
        <begin position="1"/>
        <end position="27"/>
    </location>
</feature>
<evidence type="ECO:0000313" key="2">
    <source>
        <dbReference type="EMBL" id="OGC15777.1"/>
    </source>
</evidence>
<accession>A0A1F4S5Y3</accession>
<sequence length="109" mass="12030">MVYTPAASLSPKSGSTSNGKRYDTKLPEKVDKLTSDVNTVLQGNAFNRMTPEGDPVDIFEFTKGKRSRGTESILDKIAKLLGFAKEDSHTLIKKDEKETVITHPVDNMT</sequence>
<dbReference type="AlphaFoldDB" id="A0A1F4S5Y3"/>
<reference evidence="2 3" key="1">
    <citation type="journal article" date="2016" name="Nat. Commun.">
        <title>Thousands of microbial genomes shed light on interconnected biogeochemical processes in an aquifer system.</title>
        <authorList>
            <person name="Anantharaman K."/>
            <person name="Brown C.T."/>
            <person name="Hug L.A."/>
            <person name="Sharon I."/>
            <person name="Castelle C.J."/>
            <person name="Probst A.J."/>
            <person name="Thomas B.C."/>
            <person name="Singh A."/>
            <person name="Wilkins M.J."/>
            <person name="Karaoz U."/>
            <person name="Brodie E.L."/>
            <person name="Williams K.H."/>
            <person name="Hubbard S.S."/>
            <person name="Banfield J.F."/>
        </authorList>
    </citation>
    <scope>NUCLEOTIDE SEQUENCE [LARGE SCALE GENOMIC DNA]</scope>
</reference>
<name>A0A1F4S5Y3_UNCSA</name>
<organism evidence="2 3">
    <name type="scientific">candidate division WOR-1 bacterium RIFOXYB2_FULL_36_35</name>
    <dbReference type="NCBI Taxonomy" id="1802578"/>
    <lineage>
        <taxon>Bacteria</taxon>
        <taxon>Bacillati</taxon>
        <taxon>Saganbacteria</taxon>
    </lineage>
</organism>